<accession>A0A6P2D729</accession>
<keyword evidence="1" id="KW-0812">Transmembrane</keyword>
<evidence type="ECO:0000256" key="1">
    <source>
        <dbReference type="SAM" id="Phobius"/>
    </source>
</evidence>
<evidence type="ECO:0000313" key="2">
    <source>
        <dbReference type="EMBL" id="VTR95282.1"/>
    </source>
</evidence>
<keyword evidence="1" id="KW-0472">Membrane</keyword>
<feature type="transmembrane region" description="Helical" evidence="1">
    <location>
        <begin position="12"/>
        <end position="30"/>
    </location>
</feature>
<dbReference type="KEGG" id="gms:SOIL9_24320"/>
<protein>
    <submittedName>
        <fullName evidence="2">Uncharacterized protein</fullName>
    </submittedName>
</protein>
<proteinExistence type="predicted"/>
<gene>
    <name evidence="2" type="ORF">SOIL9_24320</name>
</gene>
<dbReference type="Proteomes" id="UP000464178">
    <property type="component" value="Chromosome"/>
</dbReference>
<dbReference type="AlphaFoldDB" id="A0A6P2D729"/>
<reference evidence="2 3" key="1">
    <citation type="submission" date="2019-05" db="EMBL/GenBank/DDBJ databases">
        <authorList>
            <consortium name="Science for Life Laboratories"/>
        </authorList>
    </citation>
    <scope>NUCLEOTIDE SEQUENCE [LARGE SCALE GENOMIC DNA]</scope>
    <source>
        <strain evidence="2">Soil9</strain>
    </source>
</reference>
<sequence>MIAQITSTVLYVGLAASVMFQVATVVRLAARNVQKRTANEAKVQPAARSVQTTSLARPTVAKTASRVRRRDYRVALRAAKASVSA</sequence>
<dbReference type="EMBL" id="LR593886">
    <property type="protein sequence ID" value="VTR95282.1"/>
    <property type="molecule type" value="Genomic_DNA"/>
</dbReference>
<keyword evidence="3" id="KW-1185">Reference proteome</keyword>
<dbReference type="RefSeq" id="WP_162669717.1">
    <property type="nucleotide sequence ID" value="NZ_LR593886.1"/>
</dbReference>
<evidence type="ECO:0000313" key="3">
    <source>
        <dbReference type="Proteomes" id="UP000464178"/>
    </source>
</evidence>
<organism evidence="2 3">
    <name type="scientific">Gemmata massiliana</name>
    <dbReference type="NCBI Taxonomy" id="1210884"/>
    <lineage>
        <taxon>Bacteria</taxon>
        <taxon>Pseudomonadati</taxon>
        <taxon>Planctomycetota</taxon>
        <taxon>Planctomycetia</taxon>
        <taxon>Gemmatales</taxon>
        <taxon>Gemmataceae</taxon>
        <taxon>Gemmata</taxon>
    </lineage>
</organism>
<keyword evidence="1" id="KW-1133">Transmembrane helix</keyword>
<name>A0A6P2D729_9BACT</name>